<accession>A0A0A3HY48</accession>
<dbReference type="EMBL" id="JPVN01000019">
    <property type="protein sequence ID" value="KGR77359.1"/>
    <property type="molecule type" value="Genomic_DNA"/>
</dbReference>
<protein>
    <submittedName>
        <fullName evidence="2">GNAT family acetyltransferase</fullName>
    </submittedName>
</protein>
<reference evidence="2 3" key="1">
    <citation type="submission" date="2014-02" db="EMBL/GenBank/DDBJ databases">
        <title>Draft genome sequence of Lysinibacillus manganicus DSM 26584T.</title>
        <authorList>
            <person name="Zhang F."/>
            <person name="Wang G."/>
            <person name="Zhang L."/>
        </authorList>
    </citation>
    <scope>NUCLEOTIDE SEQUENCE [LARGE SCALE GENOMIC DNA]</scope>
    <source>
        <strain evidence="2 3">DSM 26584</strain>
    </source>
</reference>
<dbReference type="eggNOG" id="COG0456">
    <property type="taxonomic scope" value="Bacteria"/>
</dbReference>
<evidence type="ECO:0000259" key="1">
    <source>
        <dbReference type="PROSITE" id="PS51186"/>
    </source>
</evidence>
<gene>
    <name evidence="2" type="ORF">CD29_14915</name>
</gene>
<dbReference type="InterPro" id="IPR016181">
    <property type="entry name" value="Acyl_CoA_acyltransferase"/>
</dbReference>
<dbReference type="PANTHER" id="PTHR43617:SF22">
    <property type="entry name" value="L-AMINO ACID N-ACETYLTRANSFERASE AAAT"/>
    <property type="match status" value="1"/>
</dbReference>
<dbReference type="GO" id="GO:0016747">
    <property type="term" value="F:acyltransferase activity, transferring groups other than amino-acyl groups"/>
    <property type="evidence" value="ECO:0007669"/>
    <property type="project" value="InterPro"/>
</dbReference>
<sequence length="161" mass="18576">MNIIIRKMDYEDTSQVQNIAKTTWNATYEGIIPLEVQNKFLKSAYNDEMMKRRLERSIVYVAEVENKVVGFANYSTVREGGIVELAAIYLYPEFQGKGIGTALLQQAIEELDGIKEIYINVEKKNMIGLTFYKAKGFEIVKEFDDEFEGHILKTVRMVMKI</sequence>
<dbReference type="Proteomes" id="UP000030416">
    <property type="component" value="Unassembled WGS sequence"/>
</dbReference>
<evidence type="ECO:0000313" key="2">
    <source>
        <dbReference type="EMBL" id="KGR77359.1"/>
    </source>
</evidence>
<name>A0A0A3HY48_9BACL</name>
<keyword evidence="3" id="KW-1185">Reference proteome</keyword>
<dbReference type="CDD" id="cd04301">
    <property type="entry name" value="NAT_SF"/>
    <property type="match status" value="1"/>
</dbReference>
<evidence type="ECO:0000313" key="3">
    <source>
        <dbReference type="Proteomes" id="UP000030416"/>
    </source>
</evidence>
<dbReference type="Pfam" id="PF00583">
    <property type="entry name" value="Acetyltransf_1"/>
    <property type="match status" value="1"/>
</dbReference>
<organism evidence="2 3">
    <name type="scientific">Ureibacillus manganicus DSM 26584</name>
    <dbReference type="NCBI Taxonomy" id="1384049"/>
    <lineage>
        <taxon>Bacteria</taxon>
        <taxon>Bacillati</taxon>
        <taxon>Bacillota</taxon>
        <taxon>Bacilli</taxon>
        <taxon>Bacillales</taxon>
        <taxon>Caryophanaceae</taxon>
        <taxon>Ureibacillus</taxon>
    </lineage>
</organism>
<keyword evidence="2" id="KW-0808">Transferase</keyword>
<dbReference type="SUPFAM" id="SSF55729">
    <property type="entry name" value="Acyl-CoA N-acyltransferases (Nat)"/>
    <property type="match status" value="1"/>
</dbReference>
<feature type="domain" description="N-acetyltransferase" evidence="1">
    <location>
        <begin position="3"/>
        <end position="161"/>
    </location>
</feature>
<dbReference type="PROSITE" id="PS51186">
    <property type="entry name" value="GNAT"/>
    <property type="match status" value="1"/>
</dbReference>
<dbReference type="AlphaFoldDB" id="A0A0A3HY48"/>
<dbReference type="Gene3D" id="3.40.630.30">
    <property type="match status" value="1"/>
</dbReference>
<proteinExistence type="predicted"/>
<dbReference type="PANTHER" id="PTHR43617">
    <property type="entry name" value="L-AMINO ACID N-ACETYLTRANSFERASE"/>
    <property type="match status" value="1"/>
</dbReference>
<dbReference type="InterPro" id="IPR050276">
    <property type="entry name" value="MshD_Acetyltransferase"/>
</dbReference>
<dbReference type="STRING" id="1384049.CD29_14915"/>
<comment type="caution">
    <text evidence="2">The sequence shown here is derived from an EMBL/GenBank/DDBJ whole genome shotgun (WGS) entry which is preliminary data.</text>
</comment>
<dbReference type="RefSeq" id="WP_036188272.1">
    <property type="nucleotide sequence ID" value="NZ_AVDA01000019.1"/>
</dbReference>
<dbReference type="InterPro" id="IPR000182">
    <property type="entry name" value="GNAT_dom"/>
</dbReference>
<dbReference type="OrthoDB" id="794462at2"/>